<dbReference type="Proteomes" id="UP001470230">
    <property type="component" value="Unassembled WGS sequence"/>
</dbReference>
<comment type="caution">
    <text evidence="2">The sequence shown here is derived from an EMBL/GenBank/DDBJ whole genome shotgun (WGS) entry which is preliminary data.</text>
</comment>
<feature type="compositionally biased region" description="Basic and acidic residues" evidence="1">
    <location>
        <begin position="492"/>
        <end position="709"/>
    </location>
</feature>
<keyword evidence="3" id="KW-1185">Reference proteome</keyword>
<dbReference type="PANTHER" id="PTHR12239:SF41">
    <property type="entry name" value="MEMBRANE ASSOCIATED PROTEIN, PUTATIVE-RELATED"/>
    <property type="match status" value="1"/>
</dbReference>
<evidence type="ECO:0008006" key="4">
    <source>
        <dbReference type="Google" id="ProtNLM"/>
    </source>
</evidence>
<dbReference type="InterPro" id="IPR036770">
    <property type="entry name" value="Ankyrin_rpt-contain_sf"/>
</dbReference>
<reference evidence="2 3" key="1">
    <citation type="submission" date="2024-04" db="EMBL/GenBank/DDBJ databases">
        <title>Tritrichomonas musculus Genome.</title>
        <authorList>
            <person name="Alves-Ferreira E."/>
            <person name="Grigg M."/>
            <person name="Lorenzi H."/>
            <person name="Galac M."/>
        </authorList>
    </citation>
    <scope>NUCLEOTIDE SEQUENCE [LARGE SCALE GENOMIC DNA]</scope>
    <source>
        <strain evidence="2 3">EAF2021</strain>
    </source>
</reference>
<name>A0ABR2H6C1_9EUKA</name>
<sequence length="1270" mass="150949">MFCITISKDTSKKKDLKVVLNFKKSQEQSKGEKIEFLTDKSNGCLLSQIISKNIKNSGEISSSDLNIILQDKKYSYKDQFVTLLSSLLDNENIKYTKDNLPILFEIARQLQIPKLQSSIDRYSSYLDELNEFTLGRLPIIDEEFLCQLYLVNLTEDNLEDTQKASLRFIESITAQTYGQILYRCISSRLSNSSLYFHFIMTVEPNYHHEFIKTIVRNFRNCSFLSYNTDPSLNIVNFLFRYFIENGIIKYDDIESLCVHNGMQSYTHQFFDYEHEHIHYDGTYYVFKHYDEISKDNFALHRKYVLNGRNQNPLFQIIEKDDIESFQKYMAFDSETNVDKTIEECYYESRPIFANGSYSLIEIAAFFGSVKIFKYLILNKATIRQNEMCKMAIYGGNSEIIRICKQNDVSFEQIFRFDNPIQIAIRMNHFDILRWLIEEERIPTYYSEFDIIGYALQYSNFYAYYYLVRVKYDYSFLKSFDSYHEENEEEEETKSKEEEETKSKEEEETKSKEEEETKSKEEEEIKSKEEEEIKSKEEEETKSKEEEETKSKEEEETKSKEEEEIKSKEEEEIKSKEEEETKSKEEEETKSKEEEETKSKEEEEIKSKEEEEIKSKEEEETKSKEEEETKSKEEEETKSKEEEEIKSKEEEEIKSKEEEETKSKEEEETKSKEEEETKSKEEEEIKSKEEEEIKSKEEEETKSKEEEETKYEESPFEYDFFKVIIDLILSYNIPVLKNCMNKTNVDLTTCKSYYIFSIDFLNVLLINYDKNLLDILLENNKLLRINKLPVNNVSSKTVLDFGSYLIEHPKVTFVQAFFSTVVTNSIENYIDDIEMVKAKAKILFDYAESEDEKIILLPLILRYDLYDDFSKRYDEFLSDSEEQISIDNDLFYSLIPYASIDLITRIIKKSDPKSLEKIQYRSYYISYLIESGKIDTVIFLISSDVSPFTAKMKYDEESFFSYFYRIQKVEDLKKFIQLFIEKNPESNFYEDVFLSNVLYNINKEINEINKYILNLPEIEPYLNKENTSKKDYGHKPPLLYLGCFEVFMLSEQIDINIRQSETNDNLLCITSDVERLKKLLSIDNFEYTIDDIIKSMKSMLYPYTKEVFEFFLNGILYDDKESMIKIKLDFTNEQLSSIFNMICIQDDRYDLTCHFYRKFADRIDVNYIDPTNNRSNLLDAIDCHSTKMVRFLLDIPTIDINLRASTGSCSTHDYLNSYNITPFCYAVECNVDEIINLFFKRKNEIDINATYTKNILLFFYYLSNYLLALRC</sequence>
<evidence type="ECO:0000313" key="2">
    <source>
        <dbReference type="EMBL" id="KAK8841763.1"/>
    </source>
</evidence>
<accession>A0ABR2H6C1</accession>
<dbReference type="PANTHER" id="PTHR12239">
    <property type="entry name" value="PROTEIN CBG20215-RELATED"/>
    <property type="match status" value="1"/>
</dbReference>
<dbReference type="SMART" id="SM00248">
    <property type="entry name" value="ANK"/>
    <property type="match status" value="5"/>
</dbReference>
<protein>
    <recommendedName>
        <fullName evidence="4">DUF3447 domain-containing protein</fullName>
    </recommendedName>
</protein>
<dbReference type="InterPro" id="IPR052293">
    <property type="entry name" value="SRRP"/>
</dbReference>
<dbReference type="EMBL" id="JAPFFF010000040">
    <property type="protein sequence ID" value="KAK8841763.1"/>
    <property type="molecule type" value="Genomic_DNA"/>
</dbReference>
<dbReference type="InterPro" id="IPR002110">
    <property type="entry name" value="Ankyrin_rpt"/>
</dbReference>
<evidence type="ECO:0000256" key="1">
    <source>
        <dbReference type="SAM" id="MobiDB-lite"/>
    </source>
</evidence>
<dbReference type="Gene3D" id="1.25.40.20">
    <property type="entry name" value="Ankyrin repeat-containing domain"/>
    <property type="match status" value="1"/>
</dbReference>
<organism evidence="2 3">
    <name type="scientific">Tritrichomonas musculus</name>
    <dbReference type="NCBI Taxonomy" id="1915356"/>
    <lineage>
        <taxon>Eukaryota</taxon>
        <taxon>Metamonada</taxon>
        <taxon>Parabasalia</taxon>
        <taxon>Tritrichomonadida</taxon>
        <taxon>Tritrichomonadidae</taxon>
        <taxon>Tritrichomonas</taxon>
    </lineage>
</organism>
<proteinExistence type="predicted"/>
<gene>
    <name evidence="2" type="ORF">M9Y10_026712</name>
</gene>
<dbReference type="SUPFAM" id="SSF48403">
    <property type="entry name" value="Ankyrin repeat"/>
    <property type="match status" value="1"/>
</dbReference>
<evidence type="ECO:0000313" key="3">
    <source>
        <dbReference type="Proteomes" id="UP001470230"/>
    </source>
</evidence>
<feature type="region of interest" description="Disordered" evidence="1">
    <location>
        <begin position="484"/>
        <end position="709"/>
    </location>
</feature>